<protein>
    <submittedName>
        <fullName evidence="2">Uncharacterized protein</fullName>
    </submittedName>
</protein>
<feature type="region of interest" description="Disordered" evidence="1">
    <location>
        <begin position="1"/>
        <end position="24"/>
    </location>
</feature>
<dbReference type="EMBL" id="QZFU01000036">
    <property type="protein sequence ID" value="RJO70959.1"/>
    <property type="molecule type" value="Genomic_DNA"/>
</dbReference>
<feature type="compositionally biased region" description="Basic and acidic residues" evidence="1">
    <location>
        <begin position="1"/>
        <end position="11"/>
    </location>
</feature>
<accession>A0A3A4KES1</accession>
<sequence length="67" mass="7136">MARHAAMEPKVSRSARKPSSAKVAAPRLTRSLLVAAVVIQQRRSGAAASGPSDCRPRFVRRVAIRAG</sequence>
<proteinExistence type="predicted"/>
<evidence type="ECO:0000313" key="2">
    <source>
        <dbReference type="EMBL" id="RJO70959.1"/>
    </source>
</evidence>
<reference evidence="2 3" key="1">
    <citation type="submission" date="2018-09" db="EMBL/GenBank/DDBJ databases">
        <title>YIM PH21274 draft genome.</title>
        <authorList>
            <person name="Miao C."/>
        </authorList>
    </citation>
    <scope>NUCLEOTIDE SEQUENCE [LARGE SCALE GENOMIC DNA]</scope>
    <source>
        <strain evidence="2 3">YIM PH 21724</strain>
    </source>
</reference>
<evidence type="ECO:0000256" key="1">
    <source>
        <dbReference type="SAM" id="MobiDB-lite"/>
    </source>
</evidence>
<dbReference type="AlphaFoldDB" id="A0A3A4KES1"/>
<keyword evidence="3" id="KW-1185">Reference proteome</keyword>
<organism evidence="2 3">
    <name type="scientific">Nocardia panacis</name>
    <dbReference type="NCBI Taxonomy" id="2340916"/>
    <lineage>
        <taxon>Bacteria</taxon>
        <taxon>Bacillati</taxon>
        <taxon>Actinomycetota</taxon>
        <taxon>Actinomycetes</taxon>
        <taxon>Mycobacteriales</taxon>
        <taxon>Nocardiaceae</taxon>
        <taxon>Nocardia</taxon>
    </lineage>
</organism>
<comment type="caution">
    <text evidence="2">The sequence shown here is derived from an EMBL/GenBank/DDBJ whole genome shotgun (WGS) entry which is preliminary data.</text>
</comment>
<evidence type="ECO:0000313" key="3">
    <source>
        <dbReference type="Proteomes" id="UP000266677"/>
    </source>
</evidence>
<name>A0A3A4KES1_9NOCA</name>
<dbReference type="Proteomes" id="UP000266677">
    <property type="component" value="Unassembled WGS sequence"/>
</dbReference>
<gene>
    <name evidence="2" type="ORF">D5S18_27700</name>
</gene>